<proteinExistence type="predicted"/>
<dbReference type="Gene3D" id="3.40.50.300">
    <property type="entry name" value="P-loop containing nucleotide triphosphate hydrolases"/>
    <property type="match status" value="1"/>
</dbReference>
<comment type="caution">
    <text evidence="3">The sequence shown here is derived from an EMBL/GenBank/DDBJ whole genome shotgun (WGS) entry which is preliminary data.</text>
</comment>
<organism evidence="3 4">
    <name type="scientific">Paenibacillus alvei</name>
    <name type="common">Bacillus alvei</name>
    <dbReference type="NCBI Taxonomy" id="44250"/>
    <lineage>
        <taxon>Bacteria</taxon>
        <taxon>Bacillati</taxon>
        <taxon>Bacillota</taxon>
        <taxon>Bacilli</taxon>
        <taxon>Bacillales</taxon>
        <taxon>Paenibacillaceae</taxon>
        <taxon>Paenibacillus</taxon>
    </lineage>
</organism>
<dbReference type="GO" id="GO:0004386">
    <property type="term" value="F:helicase activity"/>
    <property type="evidence" value="ECO:0007669"/>
    <property type="project" value="UniProtKB-KW"/>
</dbReference>
<keyword evidence="3" id="KW-0067">ATP-binding</keyword>
<dbReference type="SUPFAM" id="SSF52540">
    <property type="entry name" value="P-loop containing nucleoside triphosphate hydrolases"/>
    <property type="match status" value="1"/>
</dbReference>
<evidence type="ECO:0000313" key="3">
    <source>
        <dbReference type="EMBL" id="NOJ73983.1"/>
    </source>
</evidence>
<dbReference type="CDD" id="cd18785">
    <property type="entry name" value="SF2_C"/>
    <property type="match status" value="1"/>
</dbReference>
<feature type="domain" description="Helicase C-terminal" evidence="2">
    <location>
        <begin position="988"/>
        <end position="1162"/>
    </location>
</feature>
<evidence type="ECO:0000256" key="1">
    <source>
        <dbReference type="SAM" id="MobiDB-lite"/>
    </source>
</evidence>
<evidence type="ECO:0000259" key="2">
    <source>
        <dbReference type="PROSITE" id="PS51194"/>
    </source>
</evidence>
<feature type="compositionally biased region" description="Acidic residues" evidence="1">
    <location>
        <begin position="47"/>
        <end position="73"/>
    </location>
</feature>
<keyword evidence="3" id="KW-0378">Hydrolase</keyword>
<sequence length="1320" mass="149161">MERAIILGELVKEVLGPRKGVNEKFPIDMDPRNEYIVGVLAPKEAQEERDVDAEAELMTDGESTDEDEIEESPEISYTGSPSLDPKSQPKSLGLSIIVEAKSDESNIEVCFTWARYVMNGTDWERVSYYDYQKVHVGTISRWCDKQKSGIEFTVKSIRLKDNKYKVSIFLVNNTTLTENSRPTTTDFVFQPEIRVNCLDGVLICSLENDSEEVCDYSEEVMEEHSLNLLYRERSAYARGHLVGVTWREIDPQRDHPEIHKLNFPPFNWVDGIIVDGPIRDKFIVPDVRTDYTPIYPVEAPSMYWREQYGEAPEFNPLLLADCWNADDLRSKLMPFVNGYTSWLDEQKSSPSLQELRPNQLRAAELHFSNIQTTINRMVRSIDLICDNEDIRLSFCFANKVMALQSTWANNRVNPWRPFQLAFILVNIASIADNNDSDREVADLLWFATGGGKTESYLGLAAFTMALQRRRAQLDRSNHKKGAGVNVLSRYTLRLLTIQQFRRALRVVTAAEMLRVQNIGNSEKKYIGWRPENCPITDDFIWGGERFSVGLWVGGGVTPNSLHSLNFRDENGVFKNIPGAMELLRKKGKNSDGEPAQVLNCPCCNSYVAIPNEGIGSGKHKLHFVFKDKGKKFPSLTRNQISLQDGTISNCNIVKHNNVYYTLTIEFEVQGNQLIESSLIDDLWSQQIVKILGNVELQAARPTRPGYFITSYINNQGTPKDCNFEIICPNPECELNQSNWAEKVPVSVSTQYLSGHIDTEYQDVLAPFQITDHPNISSRTVIPAYTVDDQIYHRCPSMIIATVDKFAQLPNEPRAATLFGNVEYYHSRWGYYRDSCPPNAGGSQASELVRHPAGFQRNQPLHKRVESFDPPQLIIQDELHLIEGPLGSLYGLYETAIDELCTKYQDGNRIPPKYIVSTATVRQAKKQVKTLFAREFAQFPPSGIDVDDNFFSTGQETHPLDDTNAGRLYVGICAPGKGAQTPLVRVWSSLLQTTENLKNAGLNHQFIDGFTTVVGYFNAIRELAGAASLYRQDIPERMSYQYNSQARKLSDNPLELSSRKSSTELPGLLEMLGNTLDDGSPEDGVLATSMFGTGVDVDRLRLMVINGQPKSTSSYIQASGRVGRKRGGLVVTFFRASRPRDLDHFEFFTGYHRALYKHVEPVTVAPFSPRAREKALGPLSVAFLRQASKILGETVPSNWRFQQRLQRQQVVSAATYMSQGRHSVEVQKIIGVFAQRIAQLPDGRRPDVSKVLGELRSELDRWYILAKKYGDLMYNEPSFARTPSHPVVLGDAQHFFRGLEVAYENSPQSLRDVESTTNFKS</sequence>
<dbReference type="PROSITE" id="PS51194">
    <property type="entry name" value="HELICASE_CTER"/>
    <property type="match status" value="1"/>
</dbReference>
<dbReference type="Proteomes" id="UP000552038">
    <property type="component" value="Unassembled WGS sequence"/>
</dbReference>
<accession>A0AAP7A1K5</accession>
<protein>
    <submittedName>
        <fullName evidence="3">Helicase</fullName>
    </submittedName>
</protein>
<evidence type="ECO:0000313" key="4">
    <source>
        <dbReference type="Proteomes" id="UP000552038"/>
    </source>
</evidence>
<reference evidence="3 4" key="1">
    <citation type="submission" date="2020-05" db="EMBL/GenBank/DDBJ databases">
        <title>Whole genome sequencing and identification of novel metabolites from Paenibacillus alvei strain JR949.</title>
        <authorList>
            <person name="Rajendhran J."/>
            <person name="Sree Pranav P."/>
            <person name="Mahalakshmi B."/>
            <person name="Karthikeyan R."/>
        </authorList>
    </citation>
    <scope>NUCLEOTIDE SEQUENCE [LARGE SCALE GENOMIC DNA]</scope>
    <source>
        <strain evidence="3 4">JR949</strain>
    </source>
</reference>
<name>A0AAP7A1K5_PAEAL</name>
<gene>
    <name evidence="3" type="ORF">HMI46_26075</name>
</gene>
<dbReference type="EMBL" id="JABFOR010000066">
    <property type="protein sequence ID" value="NOJ73983.1"/>
    <property type="molecule type" value="Genomic_DNA"/>
</dbReference>
<keyword evidence="3" id="KW-0547">Nucleotide-binding</keyword>
<keyword evidence="3" id="KW-0347">Helicase</keyword>
<dbReference type="InterPro" id="IPR027417">
    <property type="entry name" value="P-loop_NTPase"/>
</dbReference>
<dbReference type="RefSeq" id="WP_171419832.1">
    <property type="nucleotide sequence ID" value="NZ_JABFOR010000066.1"/>
</dbReference>
<dbReference type="Pfam" id="PF00271">
    <property type="entry name" value="Helicase_C"/>
    <property type="match status" value="1"/>
</dbReference>
<dbReference type="SMART" id="SM00490">
    <property type="entry name" value="HELICc"/>
    <property type="match status" value="1"/>
</dbReference>
<dbReference type="InterPro" id="IPR001650">
    <property type="entry name" value="Helicase_C-like"/>
</dbReference>
<dbReference type="NCBIfam" id="NF038326">
    <property type="entry name" value="DISARM_DrmAL"/>
    <property type="match status" value="1"/>
</dbReference>
<feature type="region of interest" description="Disordered" evidence="1">
    <location>
        <begin position="45"/>
        <end position="89"/>
    </location>
</feature>